<organism evidence="2 3">
    <name type="scientific">Fomitopsis schrenkii</name>
    <name type="common">Brown rot fungus</name>
    <dbReference type="NCBI Taxonomy" id="2126942"/>
    <lineage>
        <taxon>Eukaryota</taxon>
        <taxon>Fungi</taxon>
        <taxon>Dikarya</taxon>
        <taxon>Basidiomycota</taxon>
        <taxon>Agaricomycotina</taxon>
        <taxon>Agaricomycetes</taxon>
        <taxon>Polyporales</taxon>
        <taxon>Fomitopsis</taxon>
    </lineage>
</organism>
<dbReference type="AlphaFoldDB" id="S8FE79"/>
<protein>
    <submittedName>
        <fullName evidence="2">Uncharacterized protein</fullName>
    </submittedName>
</protein>
<dbReference type="EMBL" id="KE504185">
    <property type="protein sequence ID" value="EPS96694.1"/>
    <property type="molecule type" value="Genomic_DNA"/>
</dbReference>
<accession>S8FE79</accession>
<feature type="region of interest" description="Disordered" evidence="1">
    <location>
        <begin position="174"/>
        <end position="211"/>
    </location>
</feature>
<reference evidence="2 3" key="1">
    <citation type="journal article" date="2012" name="Science">
        <title>The Paleozoic origin of enzymatic lignin decomposition reconstructed from 31 fungal genomes.</title>
        <authorList>
            <person name="Floudas D."/>
            <person name="Binder M."/>
            <person name="Riley R."/>
            <person name="Barry K."/>
            <person name="Blanchette R.A."/>
            <person name="Henrissat B."/>
            <person name="Martinez A.T."/>
            <person name="Otillar R."/>
            <person name="Spatafora J.W."/>
            <person name="Yadav J.S."/>
            <person name="Aerts A."/>
            <person name="Benoit I."/>
            <person name="Boyd A."/>
            <person name="Carlson A."/>
            <person name="Copeland A."/>
            <person name="Coutinho P.M."/>
            <person name="de Vries R.P."/>
            <person name="Ferreira P."/>
            <person name="Findley K."/>
            <person name="Foster B."/>
            <person name="Gaskell J."/>
            <person name="Glotzer D."/>
            <person name="Gorecki P."/>
            <person name="Heitman J."/>
            <person name="Hesse C."/>
            <person name="Hori C."/>
            <person name="Igarashi K."/>
            <person name="Jurgens J.A."/>
            <person name="Kallen N."/>
            <person name="Kersten P."/>
            <person name="Kohler A."/>
            <person name="Kuees U."/>
            <person name="Kumar T.K.A."/>
            <person name="Kuo A."/>
            <person name="LaButti K."/>
            <person name="Larrondo L.F."/>
            <person name="Lindquist E."/>
            <person name="Ling A."/>
            <person name="Lombard V."/>
            <person name="Lucas S."/>
            <person name="Lundell T."/>
            <person name="Martin R."/>
            <person name="McLaughlin D.J."/>
            <person name="Morgenstern I."/>
            <person name="Morin E."/>
            <person name="Murat C."/>
            <person name="Nagy L.G."/>
            <person name="Nolan M."/>
            <person name="Ohm R.A."/>
            <person name="Patyshakuliyeva A."/>
            <person name="Rokas A."/>
            <person name="Ruiz-Duenas F.J."/>
            <person name="Sabat G."/>
            <person name="Salamov A."/>
            <person name="Samejima M."/>
            <person name="Schmutz J."/>
            <person name="Slot J.C."/>
            <person name="St John F."/>
            <person name="Stenlid J."/>
            <person name="Sun H."/>
            <person name="Sun S."/>
            <person name="Syed K."/>
            <person name="Tsang A."/>
            <person name="Wiebenga A."/>
            <person name="Young D."/>
            <person name="Pisabarro A."/>
            <person name="Eastwood D.C."/>
            <person name="Martin F."/>
            <person name="Cullen D."/>
            <person name="Grigoriev I.V."/>
            <person name="Hibbett D.S."/>
        </authorList>
    </citation>
    <scope>NUCLEOTIDE SEQUENCE</scope>
    <source>
        <strain evidence="3">FP-58527</strain>
    </source>
</reference>
<name>S8FE79_FOMSC</name>
<dbReference type="Proteomes" id="UP000015241">
    <property type="component" value="Unassembled WGS sequence"/>
</dbReference>
<proteinExistence type="predicted"/>
<dbReference type="InParanoid" id="S8FE79"/>
<evidence type="ECO:0000313" key="3">
    <source>
        <dbReference type="Proteomes" id="UP000015241"/>
    </source>
</evidence>
<evidence type="ECO:0000256" key="1">
    <source>
        <dbReference type="SAM" id="MobiDB-lite"/>
    </source>
</evidence>
<gene>
    <name evidence="2" type="ORF">FOMPIDRAFT_1053059</name>
</gene>
<sequence>MPPQALTCTASAQSSTFALHPPATTGLGLRHRSERTKWAEDRFVFTRFPLSPVLTRAFASPNEPFWSTVTTQLMAFKRVVSRIYENPEYPPRLPLVGPNTVRDGNWDWVQSQFPEFQRPDFIKTQDEDVKGWSPQLRDRVLTGTLLTTVYNDIVEYTTEAAASWGQKRVWKKLNAQLHQQPPPPPAGQLVPQGGPSSTAGGPSRHEQHGRQ</sequence>
<keyword evidence="3" id="KW-1185">Reference proteome</keyword>
<dbReference type="HOGENOM" id="CLU_1304890_0_0_1"/>
<evidence type="ECO:0000313" key="2">
    <source>
        <dbReference type="EMBL" id="EPS96694.1"/>
    </source>
</evidence>